<proteinExistence type="predicted"/>
<evidence type="ECO:0000256" key="1">
    <source>
        <dbReference type="ARBA" id="ARBA00004389"/>
    </source>
</evidence>
<dbReference type="InterPro" id="IPR036249">
    <property type="entry name" value="Thioredoxin-like_sf"/>
</dbReference>
<feature type="domain" description="Thioredoxin" evidence="6">
    <location>
        <begin position="1"/>
        <end position="138"/>
    </location>
</feature>
<keyword evidence="3" id="KW-1133">Transmembrane helix</keyword>
<evidence type="ECO:0000256" key="4">
    <source>
        <dbReference type="ARBA" id="ARBA00023136"/>
    </source>
</evidence>
<dbReference type="PROSITE" id="PS00194">
    <property type="entry name" value="THIOREDOXIN_1"/>
    <property type="match status" value="1"/>
</dbReference>
<dbReference type="InterPro" id="IPR017937">
    <property type="entry name" value="Thioredoxin_CS"/>
</dbReference>
<dbReference type="EMBL" id="MN740583">
    <property type="protein sequence ID" value="QHU35089.1"/>
    <property type="molecule type" value="Genomic_DNA"/>
</dbReference>
<dbReference type="PANTHER" id="PTHR46426:SF1">
    <property type="entry name" value="PROTEIN DISULFIDE-ISOMERASE TMX3"/>
    <property type="match status" value="1"/>
</dbReference>
<dbReference type="SUPFAM" id="SSF52833">
    <property type="entry name" value="Thioredoxin-like"/>
    <property type="match status" value="1"/>
</dbReference>
<accession>A0A6C0LWF1</accession>
<dbReference type="Gene3D" id="3.40.30.10">
    <property type="entry name" value="Glutaredoxin"/>
    <property type="match status" value="1"/>
</dbReference>
<dbReference type="InterPro" id="IPR052250">
    <property type="entry name" value="PDI_TMX3"/>
</dbReference>
<keyword evidence="2" id="KW-0812">Transmembrane</keyword>
<organism evidence="7">
    <name type="scientific">viral metagenome</name>
    <dbReference type="NCBI Taxonomy" id="1070528"/>
    <lineage>
        <taxon>unclassified sequences</taxon>
        <taxon>metagenomes</taxon>
        <taxon>organismal metagenomes</taxon>
    </lineage>
</organism>
<comment type="subcellular location">
    <subcellularLocation>
        <location evidence="1">Endoplasmic reticulum membrane</location>
        <topology evidence="1">Single-pass membrane protein</topology>
    </subcellularLocation>
</comment>
<evidence type="ECO:0000256" key="5">
    <source>
        <dbReference type="ARBA" id="ARBA00045246"/>
    </source>
</evidence>
<protein>
    <recommendedName>
        <fullName evidence="6">Thioredoxin domain-containing protein</fullName>
    </recommendedName>
</protein>
<evidence type="ECO:0000256" key="3">
    <source>
        <dbReference type="ARBA" id="ARBA00022989"/>
    </source>
</evidence>
<dbReference type="InterPro" id="IPR013766">
    <property type="entry name" value="Thioredoxin_domain"/>
</dbReference>
<name>A0A6C0LWF1_9ZZZZ</name>
<evidence type="ECO:0000313" key="7">
    <source>
        <dbReference type="EMBL" id="QHU35089.1"/>
    </source>
</evidence>
<reference evidence="7" key="1">
    <citation type="journal article" date="2020" name="Nature">
        <title>Giant virus diversity and host interactions through global metagenomics.</title>
        <authorList>
            <person name="Schulz F."/>
            <person name="Roux S."/>
            <person name="Paez-Espino D."/>
            <person name="Jungbluth S."/>
            <person name="Walsh D.A."/>
            <person name="Denef V.J."/>
            <person name="McMahon K.D."/>
            <person name="Konstantinidis K.T."/>
            <person name="Eloe-Fadrosh E.A."/>
            <person name="Kyrpides N.C."/>
            <person name="Woyke T."/>
        </authorList>
    </citation>
    <scope>NUCLEOTIDE SEQUENCE</scope>
    <source>
        <strain evidence="7">GVMAG-S-1017745-26</strain>
    </source>
</reference>
<sequence>MTDNKYGHKNSKVYECMAKHFTSRFDSKNNEKIFITAPQFKDKYGIVKFYAPWCGHCSDMVDSLEYLANELPNMGKPFYIAAVNCTNKSVGNDLLASKMGIRGFPTLFFANLEGELESFNPQSRSIEGILAEICDCTKKYNSNNTCCSYSNNKLECN</sequence>
<comment type="function">
    <text evidence="5">Probable disulfide isomerase, which participates in the folding of proteins containing disulfide bonds. May act as a dithiol oxidase. Acts as a regulator of endoplasmic reticulum-mitochondria contact sites via its ability to regulate redox signals.</text>
</comment>
<dbReference type="PANTHER" id="PTHR46426">
    <property type="entry name" value="PROTEIN DISULFIDE-ISOMERASE TMX3"/>
    <property type="match status" value="1"/>
</dbReference>
<dbReference type="Pfam" id="PF00085">
    <property type="entry name" value="Thioredoxin"/>
    <property type="match status" value="1"/>
</dbReference>
<dbReference type="CDD" id="cd02961">
    <property type="entry name" value="PDI_a_family"/>
    <property type="match status" value="1"/>
</dbReference>
<evidence type="ECO:0000256" key="2">
    <source>
        <dbReference type="ARBA" id="ARBA00022692"/>
    </source>
</evidence>
<keyword evidence="4" id="KW-0472">Membrane</keyword>
<dbReference type="AlphaFoldDB" id="A0A6C0LWF1"/>
<dbReference type="GO" id="GO:0005789">
    <property type="term" value="C:endoplasmic reticulum membrane"/>
    <property type="evidence" value="ECO:0007669"/>
    <property type="project" value="UniProtKB-SubCell"/>
</dbReference>
<dbReference type="PROSITE" id="PS51352">
    <property type="entry name" value="THIOREDOXIN_2"/>
    <property type="match status" value="1"/>
</dbReference>
<evidence type="ECO:0000259" key="6">
    <source>
        <dbReference type="PROSITE" id="PS51352"/>
    </source>
</evidence>